<dbReference type="InterPro" id="IPR020904">
    <property type="entry name" value="Sc_DH/Rdtase_CS"/>
</dbReference>
<dbReference type="EMBL" id="AQQY01000006">
    <property type="protein sequence ID" value="KCV81770.1"/>
    <property type="molecule type" value="Genomic_DNA"/>
</dbReference>
<dbReference type="PATRIC" id="fig|1461693.3.peg.2127"/>
<dbReference type="InterPro" id="IPR057326">
    <property type="entry name" value="KR_dom"/>
</dbReference>
<accession>A0A058ZKP1</accession>
<feature type="domain" description="Ketoreductase" evidence="2">
    <location>
        <begin position="10"/>
        <end position="186"/>
    </location>
</feature>
<comment type="similarity">
    <text evidence="1">Belongs to the short-chain dehydrogenases/reductases (SDR) family.</text>
</comment>
<evidence type="ECO:0000313" key="4">
    <source>
        <dbReference type="Proteomes" id="UP000024836"/>
    </source>
</evidence>
<evidence type="ECO:0000256" key="1">
    <source>
        <dbReference type="ARBA" id="ARBA00006484"/>
    </source>
</evidence>
<dbReference type="FunFam" id="3.40.50.720:FF:000084">
    <property type="entry name" value="Short-chain dehydrogenase reductase"/>
    <property type="match status" value="1"/>
</dbReference>
<dbReference type="AlphaFoldDB" id="A0A058ZKP1"/>
<dbReference type="eggNOG" id="COG1028">
    <property type="taxonomic scope" value="Bacteria"/>
</dbReference>
<sequence>MTDSQTLQGKTALVTGGSRGIGAAISQRLAQAGAQVYLTYQNNSDAAESVAKSCGKGARAVQCDAGDVAAGKLLVDQLAAKHGGLDILVNNAAVLTAAPLPDCTEEDFDRNIAVNQKGVFFLTQAAAKVMPAGGRVVNIGSIFGETVPFPGLDLYSMTKFAMAGLTRAWARDLAEAGITVNCIQPGPINTDMNPEDGPLAEAMLPRSPIGRYGRPEEIAEMVAYLCGPNTDNVTGTMFNNDGAWNA</sequence>
<dbReference type="PRINTS" id="PR00081">
    <property type="entry name" value="GDHRDH"/>
</dbReference>
<dbReference type="InterPro" id="IPR002347">
    <property type="entry name" value="SDR_fam"/>
</dbReference>
<protein>
    <submittedName>
        <fullName evidence="3">3-ketoacyl-(Acyl-carrier-protein) reductase</fullName>
        <ecNumber evidence="3">1.1.1.100</ecNumber>
    </submittedName>
</protein>
<dbReference type="Pfam" id="PF13561">
    <property type="entry name" value="adh_short_C2"/>
    <property type="match status" value="1"/>
</dbReference>
<dbReference type="GO" id="GO:0004316">
    <property type="term" value="F:3-oxoacyl-[acyl-carrier-protein] reductase (NADPH) activity"/>
    <property type="evidence" value="ECO:0007669"/>
    <property type="project" value="UniProtKB-EC"/>
</dbReference>
<comment type="caution">
    <text evidence="3">The sequence shown here is derived from an EMBL/GenBank/DDBJ whole genome shotgun (WGS) entry which is preliminary data.</text>
</comment>
<dbReference type="InterPro" id="IPR036291">
    <property type="entry name" value="NAD(P)-bd_dom_sf"/>
</dbReference>
<dbReference type="PROSITE" id="PS00061">
    <property type="entry name" value="ADH_SHORT"/>
    <property type="match status" value="1"/>
</dbReference>
<dbReference type="STRING" id="1461693.ATO10_10505"/>
<dbReference type="SMART" id="SM00822">
    <property type="entry name" value="PKS_KR"/>
    <property type="match status" value="1"/>
</dbReference>
<dbReference type="CDD" id="cd05233">
    <property type="entry name" value="SDR_c"/>
    <property type="match status" value="1"/>
</dbReference>
<dbReference type="EC" id="1.1.1.100" evidence="3"/>
<dbReference type="PANTHER" id="PTHR42760:SF50">
    <property type="entry name" value="SHORT-CHAIN DEHYDROGENASE-RELATED"/>
    <property type="match status" value="1"/>
</dbReference>
<evidence type="ECO:0000313" key="3">
    <source>
        <dbReference type="EMBL" id="KCV81770.1"/>
    </source>
</evidence>
<proteinExistence type="inferred from homology"/>
<keyword evidence="4" id="KW-1185">Reference proteome</keyword>
<dbReference type="RefSeq" id="WP_035251253.1">
    <property type="nucleotide sequence ID" value="NZ_AQQY01000006.1"/>
</dbReference>
<dbReference type="SUPFAM" id="SSF51735">
    <property type="entry name" value="NAD(P)-binding Rossmann-fold domains"/>
    <property type="match status" value="1"/>
</dbReference>
<dbReference type="PANTHER" id="PTHR42760">
    <property type="entry name" value="SHORT-CHAIN DEHYDROGENASES/REDUCTASES FAMILY MEMBER"/>
    <property type="match status" value="1"/>
</dbReference>
<dbReference type="Proteomes" id="UP000024836">
    <property type="component" value="Unassembled WGS sequence"/>
</dbReference>
<dbReference type="Gene3D" id="3.40.50.720">
    <property type="entry name" value="NAD(P)-binding Rossmann-like Domain"/>
    <property type="match status" value="1"/>
</dbReference>
<name>A0A058ZKP1_9RHOB</name>
<dbReference type="PRINTS" id="PR00080">
    <property type="entry name" value="SDRFAMILY"/>
</dbReference>
<evidence type="ECO:0000259" key="2">
    <source>
        <dbReference type="SMART" id="SM00822"/>
    </source>
</evidence>
<gene>
    <name evidence="3" type="primary">fabG</name>
    <name evidence="3" type="ORF">ATO10_10505</name>
</gene>
<organism evidence="3 4">
    <name type="scientific">Actibacterium atlanticum</name>
    <dbReference type="NCBI Taxonomy" id="1461693"/>
    <lineage>
        <taxon>Bacteria</taxon>
        <taxon>Pseudomonadati</taxon>
        <taxon>Pseudomonadota</taxon>
        <taxon>Alphaproteobacteria</taxon>
        <taxon>Rhodobacterales</taxon>
        <taxon>Roseobacteraceae</taxon>
        <taxon>Actibacterium</taxon>
    </lineage>
</organism>
<keyword evidence="3" id="KW-0560">Oxidoreductase</keyword>
<reference evidence="3 4" key="1">
    <citation type="submission" date="2013-04" db="EMBL/GenBank/DDBJ databases">
        <title>Shimia sp. 22II-S11-Z10 Genome Sequencing.</title>
        <authorList>
            <person name="Lai Q."/>
            <person name="Li G."/>
            <person name="Shao Z."/>
        </authorList>
    </citation>
    <scope>NUCLEOTIDE SEQUENCE [LARGE SCALE GENOMIC DNA]</scope>
    <source>
        <strain evidence="4">22II-S11-Z10</strain>
    </source>
</reference>